<dbReference type="GO" id="GO:0055085">
    <property type="term" value="P:transmembrane transport"/>
    <property type="evidence" value="ECO:0007669"/>
    <property type="project" value="UniProtKB-ARBA"/>
</dbReference>
<comment type="subcellular location">
    <subcellularLocation>
        <location evidence="1">Cell inner membrane</location>
        <topology evidence="1">Peripheral membrane protein</topology>
    </subcellularLocation>
</comment>
<dbReference type="GO" id="GO:0016887">
    <property type="term" value="F:ATP hydrolysis activity"/>
    <property type="evidence" value="ECO:0007669"/>
    <property type="project" value="InterPro"/>
</dbReference>
<dbReference type="GO" id="GO:0005524">
    <property type="term" value="F:ATP binding"/>
    <property type="evidence" value="ECO:0007669"/>
    <property type="project" value="UniProtKB-KW"/>
</dbReference>
<sequence length="268" mass="29216">MSGNAISVRDLTKTFGGGRTLLGKERHKVEAVKNVSFDLRSGETLAIVGESGSGKSTLARMLVGLTEPTGGTMTIAGRDARKLRNAGARAFGKVIQYVFQDPVASLNPPRKTIGQILETPPLRLLCGLDPTQRQERMIQLLDAVHMPKDTLKRFPHEFSGGQAQRIAIARTLAAEAEIVVLDEPVSALDVSVQAQVLLLLDQLKKEFGLSYLFISHDLAVVEAISDRVAVMYFGGEIVEEATASALFARPEHAYTRKLVESAPRIRRE</sequence>
<evidence type="ECO:0000256" key="8">
    <source>
        <dbReference type="ARBA" id="ARBA00022856"/>
    </source>
</evidence>
<keyword evidence="7 14" id="KW-0067">ATP-binding</keyword>
<keyword evidence="11" id="KW-0472">Membrane</keyword>
<name>U4VG74_9HYPH</name>
<dbReference type="Pfam" id="PF08352">
    <property type="entry name" value="oligo_HPY"/>
    <property type="match status" value="1"/>
</dbReference>
<evidence type="ECO:0000259" key="13">
    <source>
        <dbReference type="PROSITE" id="PS50893"/>
    </source>
</evidence>
<dbReference type="InterPro" id="IPR027417">
    <property type="entry name" value="P-loop_NTPase"/>
</dbReference>
<dbReference type="InterPro" id="IPR013563">
    <property type="entry name" value="Oligopep_ABC_C"/>
</dbReference>
<dbReference type="GO" id="GO:0015031">
    <property type="term" value="P:protein transport"/>
    <property type="evidence" value="ECO:0007669"/>
    <property type="project" value="UniProtKB-KW"/>
</dbReference>
<dbReference type="Proteomes" id="UP000016842">
    <property type="component" value="Unassembled WGS sequence"/>
</dbReference>
<dbReference type="InterPro" id="IPR003439">
    <property type="entry name" value="ABC_transporter-like_ATP-bd"/>
</dbReference>
<dbReference type="GO" id="GO:0015833">
    <property type="term" value="P:peptide transport"/>
    <property type="evidence" value="ECO:0007669"/>
    <property type="project" value="UniProtKB-KW"/>
</dbReference>
<evidence type="ECO:0000256" key="1">
    <source>
        <dbReference type="ARBA" id="ARBA00004417"/>
    </source>
</evidence>
<proteinExistence type="inferred from homology"/>
<evidence type="ECO:0000256" key="5">
    <source>
        <dbReference type="ARBA" id="ARBA00022519"/>
    </source>
</evidence>
<evidence type="ECO:0000256" key="7">
    <source>
        <dbReference type="ARBA" id="ARBA00022840"/>
    </source>
</evidence>
<evidence type="ECO:0000256" key="9">
    <source>
        <dbReference type="ARBA" id="ARBA00022927"/>
    </source>
</evidence>
<evidence type="ECO:0000256" key="4">
    <source>
        <dbReference type="ARBA" id="ARBA00022475"/>
    </source>
</evidence>
<dbReference type="PATRIC" id="fig|1337887.3.peg.2460"/>
<dbReference type="SUPFAM" id="SSF52540">
    <property type="entry name" value="P-loop containing nucleoside triphosphate hydrolases"/>
    <property type="match status" value="1"/>
</dbReference>
<gene>
    <name evidence="14" type="ORF">Q644_19465</name>
</gene>
<keyword evidence="3" id="KW-0813">Transport</keyword>
<dbReference type="EMBL" id="ASXJ01000127">
    <property type="protein sequence ID" value="ERM01842.1"/>
    <property type="molecule type" value="Genomic_DNA"/>
</dbReference>
<dbReference type="Gene3D" id="3.40.50.300">
    <property type="entry name" value="P-loop containing nucleotide triphosphate hydrolases"/>
    <property type="match status" value="1"/>
</dbReference>
<keyword evidence="6" id="KW-0547">Nucleotide-binding</keyword>
<dbReference type="InterPro" id="IPR050319">
    <property type="entry name" value="ABC_transp_ATP-bind"/>
</dbReference>
<keyword evidence="8" id="KW-0571">Peptide transport</keyword>
<organism evidence="14 15">
    <name type="scientific">Brucella intermedia 229E</name>
    <dbReference type="NCBI Taxonomy" id="1337887"/>
    <lineage>
        <taxon>Bacteria</taxon>
        <taxon>Pseudomonadati</taxon>
        <taxon>Pseudomonadota</taxon>
        <taxon>Alphaproteobacteria</taxon>
        <taxon>Hyphomicrobiales</taxon>
        <taxon>Brucellaceae</taxon>
        <taxon>Brucella/Ochrobactrum group</taxon>
        <taxon>Brucella</taxon>
    </lineage>
</organism>
<dbReference type="SMART" id="SM00382">
    <property type="entry name" value="AAA"/>
    <property type="match status" value="1"/>
</dbReference>
<dbReference type="PROSITE" id="PS50893">
    <property type="entry name" value="ABC_TRANSPORTER_2"/>
    <property type="match status" value="1"/>
</dbReference>
<comment type="caution">
    <text evidence="14">The sequence shown here is derived from an EMBL/GenBank/DDBJ whole genome shotgun (WGS) entry which is preliminary data.</text>
</comment>
<dbReference type="Pfam" id="PF00005">
    <property type="entry name" value="ABC_tran"/>
    <property type="match status" value="1"/>
</dbReference>
<evidence type="ECO:0000256" key="11">
    <source>
        <dbReference type="ARBA" id="ARBA00023136"/>
    </source>
</evidence>
<dbReference type="PANTHER" id="PTHR43776">
    <property type="entry name" value="TRANSPORT ATP-BINDING PROTEIN"/>
    <property type="match status" value="1"/>
</dbReference>
<evidence type="ECO:0000256" key="2">
    <source>
        <dbReference type="ARBA" id="ARBA00005417"/>
    </source>
</evidence>
<evidence type="ECO:0000256" key="6">
    <source>
        <dbReference type="ARBA" id="ARBA00022741"/>
    </source>
</evidence>
<dbReference type="AlphaFoldDB" id="U4VG74"/>
<comment type="function">
    <text evidence="12">Probably part of an ABC transporter complex that could be involved in peptide import. Probably responsible for energy coupling to the transport system.</text>
</comment>
<reference evidence="14 15" key="1">
    <citation type="journal article" date="2014" name="FEMS Microbiol. Lett.">
        <title>Genome sequencing analysis reveals virulence-related gene content of Ochrobactrum intermedium strain 229E, a urease-positive strain isolated from the human gastric niche.</title>
        <authorList>
            <person name="Kulkarni G.J."/>
            <person name="Shetty S."/>
            <person name="Dharne M.S."/>
            <person name="Shouche Y.S."/>
        </authorList>
    </citation>
    <scope>NUCLEOTIDE SEQUENCE [LARGE SCALE GENOMIC DNA]</scope>
    <source>
        <strain evidence="14 15">229E</strain>
    </source>
</reference>
<dbReference type="CDD" id="cd03257">
    <property type="entry name" value="ABC_NikE_OppD_transporters"/>
    <property type="match status" value="1"/>
</dbReference>
<evidence type="ECO:0000313" key="15">
    <source>
        <dbReference type="Proteomes" id="UP000016842"/>
    </source>
</evidence>
<dbReference type="PROSITE" id="PS00211">
    <property type="entry name" value="ABC_TRANSPORTER_1"/>
    <property type="match status" value="1"/>
</dbReference>
<dbReference type="PANTHER" id="PTHR43776:SF7">
    <property type="entry name" value="D,D-DIPEPTIDE TRANSPORT ATP-BINDING PROTEIN DDPF-RELATED"/>
    <property type="match status" value="1"/>
</dbReference>
<dbReference type="InterPro" id="IPR003593">
    <property type="entry name" value="AAA+_ATPase"/>
</dbReference>
<feature type="domain" description="ABC transporter" evidence="13">
    <location>
        <begin position="6"/>
        <end position="259"/>
    </location>
</feature>
<dbReference type="GO" id="GO:0005886">
    <property type="term" value="C:plasma membrane"/>
    <property type="evidence" value="ECO:0007669"/>
    <property type="project" value="UniProtKB-SubCell"/>
</dbReference>
<evidence type="ECO:0000256" key="10">
    <source>
        <dbReference type="ARBA" id="ARBA00022967"/>
    </source>
</evidence>
<keyword evidence="10" id="KW-1278">Translocase</keyword>
<keyword evidence="5" id="KW-0997">Cell inner membrane</keyword>
<keyword evidence="9" id="KW-0653">Protein transport</keyword>
<dbReference type="InterPro" id="IPR017871">
    <property type="entry name" value="ABC_transporter-like_CS"/>
</dbReference>
<comment type="similarity">
    <text evidence="2">Belongs to the ABC transporter superfamily.</text>
</comment>
<evidence type="ECO:0000313" key="14">
    <source>
        <dbReference type="EMBL" id="ERM01842.1"/>
    </source>
</evidence>
<keyword evidence="4" id="KW-1003">Cell membrane</keyword>
<protein>
    <submittedName>
        <fullName evidence="14">ABC transporter ATP-binding protein</fullName>
    </submittedName>
</protein>
<evidence type="ECO:0000256" key="12">
    <source>
        <dbReference type="ARBA" id="ARBA00025070"/>
    </source>
</evidence>
<accession>U4VG74</accession>
<evidence type="ECO:0000256" key="3">
    <source>
        <dbReference type="ARBA" id="ARBA00022448"/>
    </source>
</evidence>